<dbReference type="Pfam" id="PF07784">
    <property type="entry name" value="DUF1622"/>
    <property type="match status" value="1"/>
</dbReference>
<keyword evidence="1" id="KW-1133">Transmembrane helix</keyword>
<protein>
    <recommendedName>
        <fullName evidence="4">DUF1622 domain-containing protein</fullName>
    </recommendedName>
</protein>
<keyword evidence="1" id="KW-0812">Transmembrane</keyword>
<comment type="caution">
    <text evidence="2">The sequence shown here is derived from an EMBL/GenBank/DDBJ whole genome shotgun (WGS) entry which is preliminary data.</text>
</comment>
<evidence type="ECO:0000313" key="3">
    <source>
        <dbReference type="Proteomes" id="UP000238218"/>
    </source>
</evidence>
<organism evidence="2 3">
    <name type="scientific">Aphanothece cf. minutissima CCALA 015</name>
    <dbReference type="NCBI Taxonomy" id="2107695"/>
    <lineage>
        <taxon>Bacteria</taxon>
        <taxon>Bacillati</taxon>
        <taxon>Cyanobacteriota</taxon>
        <taxon>Cyanophyceae</taxon>
        <taxon>Oscillatoriophycideae</taxon>
        <taxon>Chroococcales</taxon>
        <taxon>Aphanothecaceae</taxon>
        <taxon>Aphanothece</taxon>
    </lineage>
</organism>
<name>A0ABX5FAT0_9CHRO</name>
<feature type="transmembrane region" description="Helical" evidence="1">
    <location>
        <begin position="20"/>
        <end position="41"/>
    </location>
</feature>
<evidence type="ECO:0000256" key="1">
    <source>
        <dbReference type="SAM" id="Phobius"/>
    </source>
</evidence>
<accession>A0ABX5FAT0</accession>
<keyword evidence="3" id="KW-1185">Reference proteome</keyword>
<reference evidence="2 3" key="1">
    <citation type="submission" date="2018-02" db="EMBL/GenBank/DDBJ databases">
        <authorList>
            <person name="Moore K."/>
            <person name="Momper L."/>
        </authorList>
    </citation>
    <scope>NUCLEOTIDE SEQUENCE [LARGE SCALE GENOMIC DNA]</scope>
    <source>
        <strain evidence="2 3">CCALA 015</strain>
    </source>
</reference>
<proteinExistence type="predicted"/>
<dbReference type="Proteomes" id="UP000238218">
    <property type="component" value="Unassembled WGS sequence"/>
</dbReference>
<keyword evidence="1" id="KW-0472">Membrane</keyword>
<reference evidence="2 3" key="2">
    <citation type="submission" date="2018-03" db="EMBL/GenBank/DDBJ databases">
        <title>The ancient ancestry and fast evolution of plastids.</title>
        <authorList>
            <person name="Moore K.R."/>
            <person name="Magnabosco C."/>
            <person name="Momper L."/>
            <person name="Gold D.A."/>
            <person name="Bosak T."/>
            <person name="Fournier G.P."/>
        </authorList>
    </citation>
    <scope>NUCLEOTIDE SEQUENCE [LARGE SCALE GENOMIC DNA]</scope>
    <source>
        <strain evidence="2 3">CCALA 015</strain>
    </source>
</reference>
<dbReference type="EMBL" id="PVWP01000004">
    <property type="protein sequence ID" value="PSB37857.1"/>
    <property type="molecule type" value="Genomic_DNA"/>
</dbReference>
<gene>
    <name evidence="2" type="ORF">C7B81_07030</name>
</gene>
<dbReference type="PANTHER" id="PTHR38468">
    <property type="entry name" value="SLL0939 PROTEIN"/>
    <property type="match status" value="1"/>
</dbReference>
<dbReference type="PANTHER" id="PTHR38468:SF1">
    <property type="entry name" value="SLL0939 PROTEIN"/>
    <property type="match status" value="1"/>
</dbReference>
<evidence type="ECO:0008006" key="4">
    <source>
        <dbReference type="Google" id="ProtNLM"/>
    </source>
</evidence>
<sequence length="140" mass="15716">MPALPLVEWLDRFAVGLRFVLEGVSLVCVALGFAVTLLQAVRQRLGPGRHRREPISRRFNGLRLTFGSWLSMALEFQLAADIVATTTAPSNQNLIQLGVIAVIRTFLNVFLGREVELEMKLEEAQRQQRELRSTTESLSP</sequence>
<dbReference type="RefSeq" id="WP_106220577.1">
    <property type="nucleotide sequence ID" value="NZ_PVWP01000004.1"/>
</dbReference>
<dbReference type="InterPro" id="IPR012427">
    <property type="entry name" value="DUF1622"/>
</dbReference>
<evidence type="ECO:0000313" key="2">
    <source>
        <dbReference type="EMBL" id="PSB37857.1"/>
    </source>
</evidence>